<dbReference type="STRING" id="53468.A0A0R3UBS4"/>
<reference evidence="3 4" key="1">
    <citation type="submission" date="2018-10" db="EMBL/GenBank/DDBJ databases">
        <authorList>
            <consortium name="Pathogen Informatics"/>
        </authorList>
    </citation>
    <scope>NUCLEOTIDE SEQUENCE [LARGE SCALE GENOMIC DNA]</scope>
</reference>
<gene>
    <name evidence="3" type="ORF">MCOS_LOCUS4373</name>
</gene>
<dbReference type="InterPro" id="IPR003961">
    <property type="entry name" value="FN3_dom"/>
</dbReference>
<dbReference type="CDD" id="cd00063">
    <property type="entry name" value="FN3"/>
    <property type="match status" value="3"/>
</dbReference>
<proteinExistence type="predicted"/>
<dbReference type="PANTHER" id="PTHR46708">
    <property type="entry name" value="TENASCIN"/>
    <property type="match status" value="1"/>
</dbReference>
<dbReference type="Proteomes" id="UP000267029">
    <property type="component" value="Unassembled WGS sequence"/>
</dbReference>
<dbReference type="EMBL" id="UXSR01001558">
    <property type="protein sequence ID" value="VDD78370.1"/>
    <property type="molecule type" value="Genomic_DNA"/>
</dbReference>
<dbReference type="PANTHER" id="PTHR46708:SF2">
    <property type="entry name" value="FIBRONECTIN TYPE-III DOMAIN-CONTAINING PROTEIN"/>
    <property type="match status" value="1"/>
</dbReference>
<dbReference type="InterPro" id="IPR013783">
    <property type="entry name" value="Ig-like_fold"/>
</dbReference>
<evidence type="ECO:0000256" key="1">
    <source>
        <dbReference type="ARBA" id="ARBA00022737"/>
    </source>
</evidence>
<dbReference type="PROSITE" id="PS50853">
    <property type="entry name" value="FN3"/>
    <property type="match status" value="2"/>
</dbReference>
<organism evidence="3 4">
    <name type="scientific">Mesocestoides corti</name>
    <name type="common">Flatworm</name>
    <dbReference type="NCBI Taxonomy" id="53468"/>
    <lineage>
        <taxon>Eukaryota</taxon>
        <taxon>Metazoa</taxon>
        <taxon>Spiralia</taxon>
        <taxon>Lophotrochozoa</taxon>
        <taxon>Platyhelminthes</taxon>
        <taxon>Cestoda</taxon>
        <taxon>Eucestoda</taxon>
        <taxon>Cyclophyllidea</taxon>
        <taxon>Mesocestoididae</taxon>
        <taxon>Mesocestoides</taxon>
    </lineage>
</organism>
<feature type="domain" description="Fibronectin type-III" evidence="2">
    <location>
        <begin position="131"/>
        <end position="226"/>
    </location>
</feature>
<dbReference type="Gene3D" id="2.60.40.10">
    <property type="entry name" value="Immunoglobulins"/>
    <property type="match status" value="3"/>
</dbReference>
<feature type="domain" description="Fibronectin type-III" evidence="2">
    <location>
        <begin position="37"/>
        <end position="130"/>
    </location>
</feature>
<evidence type="ECO:0000313" key="3">
    <source>
        <dbReference type="EMBL" id="VDD78370.1"/>
    </source>
</evidence>
<dbReference type="SMART" id="SM00060">
    <property type="entry name" value="FN3"/>
    <property type="match status" value="3"/>
</dbReference>
<dbReference type="Pfam" id="PF00041">
    <property type="entry name" value="fn3"/>
    <property type="match status" value="1"/>
</dbReference>
<dbReference type="SUPFAM" id="SSF49265">
    <property type="entry name" value="Fibronectin type III"/>
    <property type="match status" value="2"/>
</dbReference>
<dbReference type="InterPro" id="IPR050991">
    <property type="entry name" value="ECM_Regulatory_Proteins"/>
</dbReference>
<accession>A0A0R3UBS4</accession>
<sequence>MVPGQVFMELFQNEIILNTINGCSFGTTAVPLVLSSAPASVTVTPSSNTSMDVSVKAPADPAGIGRYEVTVVGVELIKSCTIPQGNELECRVEGLQSATGYTVTVSACVNGVDPAVCSENVTASGWTKPTPPASVTVTPESTTSVVVGIRAPTDATGIGRYEVTVVGVEPIKSCIVPQGDKLECRVDDLQSATEYGVTVSSCINDAHPAVCSEFVTSSGWTKPHPPADVAVVPSSNTSIAVRFKSPTDATGIGRYEVTVSGAEPIKSCTIPRGEELECRVDGLQSASKFEGTVKSCIN</sequence>
<feature type="non-terminal residue" evidence="3">
    <location>
        <position position="298"/>
    </location>
</feature>
<evidence type="ECO:0000313" key="4">
    <source>
        <dbReference type="Proteomes" id="UP000267029"/>
    </source>
</evidence>
<dbReference type="AlphaFoldDB" id="A0A0R3UBS4"/>
<protein>
    <recommendedName>
        <fullName evidence="2">Fibronectin type-III domain-containing protein</fullName>
    </recommendedName>
</protein>
<name>A0A0R3UBS4_MESCO</name>
<keyword evidence="4" id="KW-1185">Reference proteome</keyword>
<dbReference type="InterPro" id="IPR036116">
    <property type="entry name" value="FN3_sf"/>
</dbReference>
<evidence type="ECO:0000259" key="2">
    <source>
        <dbReference type="PROSITE" id="PS50853"/>
    </source>
</evidence>
<keyword evidence="1" id="KW-0677">Repeat</keyword>